<dbReference type="SUPFAM" id="SSF47413">
    <property type="entry name" value="lambda repressor-like DNA-binding domains"/>
    <property type="match status" value="1"/>
</dbReference>
<dbReference type="Pfam" id="PF01381">
    <property type="entry name" value="HTH_3"/>
    <property type="match status" value="1"/>
</dbReference>
<sequence length="294" mass="30874">MDARQAELLRSIDPATLGRRVRAARVAGGLTQTELAGSEVSVGYVSRIESGHRRPNGRVLVELAARLGVSVEELLVGAAPRELDEIRLALDFAELSLESGEPVEAEARAAEALARAESASLDDLADRAGFLHARALEALGRLDDAILELEALVGRSTSGLVQVRAGIALSRSYRDSGDLTKAIEAGEGILDRLAGTALEQADESVQLAVTVAAAYFERGDSGHAVRVCRTAVAKAEALGSATARASAYWNASLMEADRGAIGDAVLLAERALALLGEGRDARNLARLRTQLGTM</sequence>
<evidence type="ECO:0000313" key="3">
    <source>
        <dbReference type="EMBL" id="PVG84805.1"/>
    </source>
</evidence>
<feature type="domain" description="HTH cro/C1-type" evidence="2">
    <location>
        <begin position="21"/>
        <end position="74"/>
    </location>
</feature>
<gene>
    <name evidence="3" type="ORF">DDE18_04240</name>
</gene>
<dbReference type="InterPro" id="IPR050807">
    <property type="entry name" value="TransReg_Diox_bact_type"/>
</dbReference>
<feature type="non-terminal residue" evidence="3">
    <location>
        <position position="294"/>
    </location>
</feature>
<evidence type="ECO:0000259" key="2">
    <source>
        <dbReference type="PROSITE" id="PS50943"/>
    </source>
</evidence>
<dbReference type="Gene3D" id="1.25.40.10">
    <property type="entry name" value="Tetratricopeptide repeat domain"/>
    <property type="match status" value="1"/>
</dbReference>
<organism evidence="3 4">
    <name type="scientific">Nocardioides gansuensis</name>
    <dbReference type="NCBI Taxonomy" id="2138300"/>
    <lineage>
        <taxon>Bacteria</taxon>
        <taxon>Bacillati</taxon>
        <taxon>Actinomycetota</taxon>
        <taxon>Actinomycetes</taxon>
        <taxon>Propionibacteriales</taxon>
        <taxon>Nocardioidaceae</taxon>
        <taxon>Nocardioides</taxon>
    </lineage>
</organism>
<reference evidence="3 4" key="1">
    <citation type="submission" date="2018-04" db="EMBL/GenBank/DDBJ databases">
        <title>Genome of Nocardioides gansuensis WSJ-1.</title>
        <authorList>
            <person name="Wu S."/>
            <person name="Wang G."/>
        </authorList>
    </citation>
    <scope>NUCLEOTIDE SEQUENCE [LARGE SCALE GENOMIC DNA]</scope>
    <source>
        <strain evidence="3 4">WSJ-1</strain>
    </source>
</reference>
<dbReference type="PROSITE" id="PS50943">
    <property type="entry name" value="HTH_CROC1"/>
    <property type="match status" value="1"/>
</dbReference>
<comment type="caution">
    <text evidence="3">The sequence shown here is derived from an EMBL/GenBank/DDBJ whole genome shotgun (WGS) entry which is preliminary data.</text>
</comment>
<dbReference type="CDD" id="cd00093">
    <property type="entry name" value="HTH_XRE"/>
    <property type="match status" value="1"/>
</dbReference>
<dbReference type="Gene3D" id="1.10.260.40">
    <property type="entry name" value="lambda repressor-like DNA-binding domains"/>
    <property type="match status" value="1"/>
</dbReference>
<dbReference type="GO" id="GO:0003700">
    <property type="term" value="F:DNA-binding transcription factor activity"/>
    <property type="evidence" value="ECO:0007669"/>
    <property type="project" value="TreeGrafter"/>
</dbReference>
<dbReference type="RefSeq" id="WP_165821019.1">
    <property type="nucleotide sequence ID" value="NZ_QDGZ01000001.1"/>
</dbReference>
<dbReference type="GO" id="GO:0005829">
    <property type="term" value="C:cytosol"/>
    <property type="evidence" value="ECO:0007669"/>
    <property type="project" value="TreeGrafter"/>
</dbReference>
<dbReference type="Proteomes" id="UP000246018">
    <property type="component" value="Unassembled WGS sequence"/>
</dbReference>
<evidence type="ECO:0000313" key="4">
    <source>
        <dbReference type="Proteomes" id="UP000246018"/>
    </source>
</evidence>
<dbReference type="InterPro" id="IPR001387">
    <property type="entry name" value="Cro/C1-type_HTH"/>
</dbReference>
<dbReference type="AlphaFoldDB" id="A0A2T8FGH2"/>
<protein>
    <submittedName>
        <fullName evidence="3">Transcriptional regulator</fullName>
    </submittedName>
</protein>
<proteinExistence type="predicted"/>
<dbReference type="SMART" id="SM00530">
    <property type="entry name" value="HTH_XRE"/>
    <property type="match status" value="1"/>
</dbReference>
<dbReference type="EMBL" id="QDGZ01000001">
    <property type="protein sequence ID" value="PVG84805.1"/>
    <property type="molecule type" value="Genomic_DNA"/>
</dbReference>
<dbReference type="GO" id="GO:0003677">
    <property type="term" value="F:DNA binding"/>
    <property type="evidence" value="ECO:0007669"/>
    <property type="project" value="UniProtKB-KW"/>
</dbReference>
<keyword evidence="1" id="KW-0238">DNA-binding</keyword>
<dbReference type="InterPro" id="IPR011990">
    <property type="entry name" value="TPR-like_helical_dom_sf"/>
</dbReference>
<dbReference type="SUPFAM" id="SSF48452">
    <property type="entry name" value="TPR-like"/>
    <property type="match status" value="2"/>
</dbReference>
<accession>A0A2T8FGH2</accession>
<keyword evidence="4" id="KW-1185">Reference proteome</keyword>
<dbReference type="PANTHER" id="PTHR46797">
    <property type="entry name" value="HTH-TYPE TRANSCRIPTIONAL REGULATOR"/>
    <property type="match status" value="1"/>
</dbReference>
<dbReference type="PANTHER" id="PTHR46797:SF1">
    <property type="entry name" value="METHYLPHOSPHONATE SYNTHASE"/>
    <property type="match status" value="1"/>
</dbReference>
<evidence type="ECO:0000256" key="1">
    <source>
        <dbReference type="ARBA" id="ARBA00023125"/>
    </source>
</evidence>
<name>A0A2T8FGH2_9ACTN</name>
<dbReference type="InterPro" id="IPR010982">
    <property type="entry name" value="Lambda_DNA-bd_dom_sf"/>
</dbReference>